<proteinExistence type="predicted"/>
<gene>
    <name evidence="1" type="ORF">CALCODRAFT_491487</name>
</gene>
<dbReference type="Proteomes" id="UP000076842">
    <property type="component" value="Unassembled WGS sequence"/>
</dbReference>
<protein>
    <submittedName>
        <fullName evidence="1">Uncharacterized protein</fullName>
    </submittedName>
</protein>
<evidence type="ECO:0000313" key="2">
    <source>
        <dbReference type="Proteomes" id="UP000076842"/>
    </source>
</evidence>
<name>A0A165J4H7_9BASI</name>
<accession>A0A165J4H7</accession>
<evidence type="ECO:0000313" key="1">
    <source>
        <dbReference type="EMBL" id="KZT61362.1"/>
    </source>
</evidence>
<sequence length="232" mass="26275">MIAFPVLGALLSRIGVAFGAFAMVLASHDVVPELSHFTIQRYHCASGLFTLIYIRQPLYDRRHTSLDVQRAVLSRIPLALDLHDAYGPLCLLVIVRPLALSQLNLPELCPTLRTLALLHPLRVEPSELEALAAEHEEWCEVRRIVRRVWEASRPGRTLPRTHACRTYRTRRSVRFPVSQRARALSAFQLESGAVRDNHTEDNTHVHGDEIGVDLAAAPTFYLEVIVKWPFCF</sequence>
<organism evidence="1 2">
    <name type="scientific">Calocera cornea HHB12733</name>
    <dbReference type="NCBI Taxonomy" id="1353952"/>
    <lineage>
        <taxon>Eukaryota</taxon>
        <taxon>Fungi</taxon>
        <taxon>Dikarya</taxon>
        <taxon>Basidiomycota</taxon>
        <taxon>Agaricomycotina</taxon>
        <taxon>Dacrymycetes</taxon>
        <taxon>Dacrymycetales</taxon>
        <taxon>Dacrymycetaceae</taxon>
        <taxon>Calocera</taxon>
    </lineage>
</organism>
<reference evidence="1 2" key="1">
    <citation type="journal article" date="2016" name="Mol. Biol. Evol.">
        <title>Comparative Genomics of Early-Diverging Mushroom-Forming Fungi Provides Insights into the Origins of Lignocellulose Decay Capabilities.</title>
        <authorList>
            <person name="Nagy L.G."/>
            <person name="Riley R."/>
            <person name="Tritt A."/>
            <person name="Adam C."/>
            <person name="Daum C."/>
            <person name="Floudas D."/>
            <person name="Sun H."/>
            <person name="Yadav J.S."/>
            <person name="Pangilinan J."/>
            <person name="Larsson K.H."/>
            <person name="Matsuura K."/>
            <person name="Barry K."/>
            <person name="Labutti K."/>
            <person name="Kuo R."/>
            <person name="Ohm R.A."/>
            <person name="Bhattacharya S.S."/>
            <person name="Shirouzu T."/>
            <person name="Yoshinaga Y."/>
            <person name="Martin F.M."/>
            <person name="Grigoriev I.V."/>
            <person name="Hibbett D.S."/>
        </authorList>
    </citation>
    <scope>NUCLEOTIDE SEQUENCE [LARGE SCALE GENOMIC DNA]</scope>
    <source>
        <strain evidence="1 2">HHB12733</strain>
    </source>
</reference>
<dbReference type="InParanoid" id="A0A165J4H7"/>
<keyword evidence="2" id="KW-1185">Reference proteome</keyword>
<dbReference type="EMBL" id="KV423924">
    <property type="protein sequence ID" value="KZT61362.1"/>
    <property type="molecule type" value="Genomic_DNA"/>
</dbReference>
<dbReference type="AlphaFoldDB" id="A0A165J4H7"/>